<evidence type="ECO:0000256" key="1">
    <source>
        <dbReference type="SAM" id="SignalP"/>
    </source>
</evidence>
<gene>
    <name evidence="2" type="ORF">WQQ_11330</name>
</gene>
<evidence type="ECO:0000313" key="3">
    <source>
        <dbReference type="Proteomes" id="UP000003704"/>
    </source>
</evidence>
<protein>
    <recommendedName>
        <fullName evidence="4">Carboxypeptidase regulatory-like domain-containing protein</fullName>
    </recommendedName>
</protein>
<dbReference type="RefSeq" id="WP_007184088.1">
    <property type="nucleotide sequence ID" value="NZ_AKGD01000001.1"/>
</dbReference>
<organism evidence="2 3">
    <name type="scientific">Hydrocarboniphaga effusa AP103</name>
    <dbReference type="NCBI Taxonomy" id="1172194"/>
    <lineage>
        <taxon>Bacteria</taxon>
        <taxon>Pseudomonadati</taxon>
        <taxon>Pseudomonadota</taxon>
        <taxon>Gammaproteobacteria</taxon>
        <taxon>Nevskiales</taxon>
        <taxon>Nevskiaceae</taxon>
        <taxon>Hydrocarboniphaga</taxon>
    </lineage>
</organism>
<dbReference type="Proteomes" id="UP000003704">
    <property type="component" value="Unassembled WGS sequence"/>
</dbReference>
<dbReference type="SUPFAM" id="SSF117074">
    <property type="entry name" value="Hypothetical protein PA1324"/>
    <property type="match status" value="1"/>
</dbReference>
<proteinExistence type="predicted"/>
<accession>I8I4A0</accession>
<sequence length="316" mass="31858">MKTLASHRRLGHTLALALTLGAIADPAGAQLPAVQTQGEVHYLSGGIGSDESEAIKAARDAYSLTLTLAGKSEGRDVYLSSVPVTIRDAAGHTVLEVTTSGPYLLVELPAGRYEISARYAGEEKKTSASITAGKPQRLSLLWPRANAQPQAGAAASTTSPAIGLSAGAGLATGTSTGTGAAATTVATAVLPAAASAASGALPPINTQGGIPYLSGGIGSDESAAMKAAASRYSLSVTLAGTQDGRNVYLSSVPVTVTDANGGVVLDVISSGPYLLADLPPGRYRVSARFQDEEKSAEARVAAGKSARVSFLWKGKP</sequence>
<keyword evidence="1" id="KW-0732">Signal</keyword>
<comment type="caution">
    <text evidence="2">The sequence shown here is derived from an EMBL/GenBank/DDBJ whole genome shotgun (WGS) entry which is preliminary data.</text>
</comment>
<dbReference type="PATRIC" id="fig|1172194.4.peg.1088"/>
<keyword evidence="3" id="KW-1185">Reference proteome</keyword>
<feature type="chain" id="PRO_5003713420" description="Carboxypeptidase regulatory-like domain-containing protein" evidence="1">
    <location>
        <begin position="30"/>
        <end position="316"/>
    </location>
</feature>
<evidence type="ECO:0000313" key="2">
    <source>
        <dbReference type="EMBL" id="EIT70996.1"/>
    </source>
</evidence>
<dbReference type="EMBL" id="AKGD01000001">
    <property type="protein sequence ID" value="EIT70996.1"/>
    <property type="molecule type" value="Genomic_DNA"/>
</dbReference>
<name>I8I4A0_9GAMM</name>
<dbReference type="STRING" id="1172194.WQQ_11330"/>
<dbReference type="AlphaFoldDB" id="I8I4A0"/>
<feature type="signal peptide" evidence="1">
    <location>
        <begin position="1"/>
        <end position="29"/>
    </location>
</feature>
<evidence type="ECO:0008006" key="4">
    <source>
        <dbReference type="Google" id="ProtNLM"/>
    </source>
</evidence>
<dbReference type="OrthoDB" id="5568005at2"/>
<reference evidence="2 3" key="1">
    <citation type="journal article" date="2012" name="J. Bacteriol.">
        <title>Genome Sequence of n-Alkane-Degrading Hydrocarboniphaga effusa Strain AP103T (ATCC BAA-332T).</title>
        <authorList>
            <person name="Chang H.K."/>
            <person name="Zylstra G.J."/>
            <person name="Chae J.C."/>
        </authorList>
    </citation>
    <scope>NUCLEOTIDE SEQUENCE [LARGE SCALE GENOMIC DNA]</scope>
    <source>
        <strain evidence="2 3">AP103</strain>
    </source>
</reference>